<dbReference type="Pfam" id="PF03699">
    <property type="entry name" value="UPF0182"/>
    <property type="match status" value="1"/>
</dbReference>
<dbReference type="Proteomes" id="UP000325755">
    <property type="component" value="Chromosome"/>
</dbReference>
<keyword evidence="4 5" id="KW-0472">Membrane</keyword>
<dbReference type="InterPro" id="IPR005372">
    <property type="entry name" value="UPF0182"/>
</dbReference>
<keyword evidence="1" id="KW-1003">Cell membrane</keyword>
<evidence type="ECO:0000256" key="2">
    <source>
        <dbReference type="ARBA" id="ARBA00022692"/>
    </source>
</evidence>
<evidence type="ECO:0000313" key="6">
    <source>
        <dbReference type="EMBL" id="QFY43117.1"/>
    </source>
</evidence>
<accession>A0A5Q0BLY5</accession>
<evidence type="ECO:0000256" key="5">
    <source>
        <dbReference type="SAM" id="Phobius"/>
    </source>
</evidence>
<reference evidence="6 7" key="1">
    <citation type="submission" date="2019-09" db="EMBL/GenBank/DDBJ databases">
        <title>Ecophysiology of the spiral-shaped methanotroph Methylospira mobilis as revealed by the complete genome sequence.</title>
        <authorList>
            <person name="Oshkin I.Y."/>
            <person name="Dedysh S.N."/>
            <person name="Miroshnikov K."/>
            <person name="Danilova O.V."/>
            <person name="Hakobyan A."/>
            <person name="Liesack W."/>
        </authorList>
    </citation>
    <scope>NUCLEOTIDE SEQUENCE [LARGE SCALE GENOMIC DNA]</scope>
    <source>
        <strain evidence="6 7">Shm1</strain>
    </source>
</reference>
<dbReference type="EMBL" id="CP044205">
    <property type="protein sequence ID" value="QFY43117.1"/>
    <property type="molecule type" value="Genomic_DNA"/>
</dbReference>
<gene>
    <name evidence="6" type="ORF">F6R98_11210</name>
</gene>
<organism evidence="6 7">
    <name type="scientific">Candidatus Methylospira mobilis</name>
    <dbReference type="NCBI Taxonomy" id="1808979"/>
    <lineage>
        <taxon>Bacteria</taxon>
        <taxon>Pseudomonadati</taxon>
        <taxon>Pseudomonadota</taxon>
        <taxon>Gammaproteobacteria</taxon>
        <taxon>Methylococcales</taxon>
        <taxon>Methylococcaceae</taxon>
        <taxon>Candidatus Methylospira</taxon>
    </lineage>
</organism>
<keyword evidence="2 5" id="KW-0812">Transmembrane</keyword>
<feature type="transmembrane region" description="Helical" evidence="5">
    <location>
        <begin position="173"/>
        <end position="190"/>
    </location>
</feature>
<keyword evidence="7" id="KW-1185">Reference proteome</keyword>
<dbReference type="PANTHER" id="PTHR39344:SF1">
    <property type="entry name" value="UPF0182 PROTEIN SLL1060"/>
    <property type="match status" value="1"/>
</dbReference>
<evidence type="ECO:0000256" key="3">
    <source>
        <dbReference type="ARBA" id="ARBA00022989"/>
    </source>
</evidence>
<evidence type="ECO:0000256" key="1">
    <source>
        <dbReference type="ARBA" id="ARBA00022475"/>
    </source>
</evidence>
<name>A0A5Q0BLY5_9GAMM</name>
<dbReference type="KEGG" id="mmob:F6R98_11210"/>
<proteinExistence type="predicted"/>
<sequence>MQKWKRLLIAAALALVVLTSILAASGIPLINLLVDYWWFSSLDYEGYFWLRLLYRYILSGSVTLFFFLVFFLNFWVASRFLGAEEISLASLPEKETRRTKHLLHLLQAGSIRIYAPLSLILAVTIALPFYTHWEQALLFIFGPEAGVADPVYQEDVSFYLFRLPIFDLIQVELQNAFILLTLGITLLYWIEHHLVPAKQRTWPPGAKMHISALAIASALALAWGFILDRHDLLYVDFHEPVFFGPGFVEHMFRDPLLWLSAITVVAGTLLGIFYAYTGKRGWLVLFSGVFFLISILLEHSSYVPGLMDRFIVKPNPVKAEQAYMEDNIIATQDAYYLQDIKTVDITPGFGVDLIDAHTSEHLDNIPVWDTDFLDDVYQEMQGIRPYYNFTDIDVARYTINGKIEQVNLSTREINLEKLPEEAQNWENRHLRYTHGFGAVVTPSTQNADEPMKWLLRDINMQSSMGFNVENPDIYYGTERLDYAIVPNRLNIVDIAGNDQSVNAGRTGIPISSLFRKLIISGYFRDEKLFFSVNIDQNSHVLMRRNIVERVKTLTPFLALDKDPYPVITPQRIYWIQDAYTLSEEYPVSKISRFTFAGDSQPSEFNYIRNSVKVVIDAFDGSVSYYINNPSDPVIQGYSSAFPGLFKDMALMPQPLKDQLRYPEDLFNIRMRIYAKYHQKDPSLFYQQAETWDFSKDSEKKPVQPYYLTTHIQDTLDDENFMLIAPMTPIGRSNLSALAIGGNIRFDSNTSPLTSQIVIYKFNRETQVDGPSQISALIDQDSEISKLFSLWDQKGSHVIRGRIITLPIGRSVLYVQPIYLVSTAHTKIPELARVILSMGNVVVMDTSLEKTYDKLEAQLKKITAATPQTAAITGKSGTVPSAPPSLP</sequence>
<evidence type="ECO:0000313" key="7">
    <source>
        <dbReference type="Proteomes" id="UP000325755"/>
    </source>
</evidence>
<feature type="transmembrane region" description="Helical" evidence="5">
    <location>
        <begin position="210"/>
        <end position="227"/>
    </location>
</feature>
<dbReference type="OrthoDB" id="9763654at2"/>
<feature type="transmembrane region" description="Helical" evidence="5">
    <location>
        <begin position="256"/>
        <end position="276"/>
    </location>
</feature>
<keyword evidence="3 5" id="KW-1133">Transmembrane helix</keyword>
<feature type="transmembrane region" description="Helical" evidence="5">
    <location>
        <begin position="113"/>
        <end position="133"/>
    </location>
</feature>
<dbReference type="GO" id="GO:0016020">
    <property type="term" value="C:membrane"/>
    <property type="evidence" value="ECO:0007669"/>
    <property type="project" value="InterPro"/>
</dbReference>
<evidence type="ECO:0000256" key="4">
    <source>
        <dbReference type="ARBA" id="ARBA00023136"/>
    </source>
</evidence>
<feature type="transmembrane region" description="Helical" evidence="5">
    <location>
        <begin position="53"/>
        <end position="76"/>
    </location>
</feature>
<dbReference type="AlphaFoldDB" id="A0A5Q0BLY5"/>
<protein>
    <submittedName>
        <fullName evidence="6">UPF0182 family protein</fullName>
    </submittedName>
</protein>
<dbReference type="InParanoid" id="A0A5Q0BLY5"/>
<dbReference type="PANTHER" id="PTHR39344">
    <property type="entry name" value="UPF0182 PROTEIN SLL1060"/>
    <property type="match status" value="1"/>
</dbReference>
<feature type="transmembrane region" description="Helical" evidence="5">
    <location>
        <begin position="283"/>
        <end position="302"/>
    </location>
</feature>
<dbReference type="GO" id="GO:0005576">
    <property type="term" value="C:extracellular region"/>
    <property type="evidence" value="ECO:0007669"/>
    <property type="project" value="TreeGrafter"/>
</dbReference>
<dbReference type="RefSeq" id="WP_153249101.1">
    <property type="nucleotide sequence ID" value="NZ_CP044205.1"/>
</dbReference>